<evidence type="ECO:0000313" key="1">
    <source>
        <dbReference type="EMBL" id="CUO57463.1"/>
    </source>
</evidence>
<dbReference type="AlphaFoldDB" id="A0A174G4T7"/>
<sequence>MVSGFTKFKERFQGFENQYVIIGGTACDLIMENEELPFRATKDVDIVLIVEFITAEFGRWFWEYVKEAGYEHLNKSTGNAQFYRFTSPKSKEYPYMIEIFSRNPDFIILEDDAVLTPLPIDDEISSLSAILLNEAYYELLKTGQMMVDGIPVLSPTCLIPFKAKAWLDLKERKLNGEQVDSKNIKKHKNDVFRLAQLITANTRQVLSSEIAEDMKKFLSEIADETVDLKSLGIRGPDKQKIIDMLYLCYNLNDNT</sequence>
<reference evidence="1 2" key="1">
    <citation type="submission" date="2015-09" db="EMBL/GenBank/DDBJ databases">
        <authorList>
            <consortium name="Pathogen Informatics"/>
        </authorList>
    </citation>
    <scope>NUCLEOTIDE SEQUENCE [LARGE SCALE GENOMIC DNA]</scope>
    <source>
        <strain evidence="1 2">2789STDY5608851</strain>
    </source>
</reference>
<accession>A0A174G4T7</accession>
<proteinExistence type="predicted"/>
<dbReference type="Proteomes" id="UP000095380">
    <property type="component" value="Unassembled WGS sequence"/>
</dbReference>
<dbReference type="RefSeq" id="WP_055195455.1">
    <property type="nucleotide sequence ID" value="NZ_CYYM01000020.1"/>
</dbReference>
<organism evidence="1 2">
    <name type="scientific">Dorea longicatena</name>
    <dbReference type="NCBI Taxonomy" id="88431"/>
    <lineage>
        <taxon>Bacteria</taxon>
        <taxon>Bacillati</taxon>
        <taxon>Bacillota</taxon>
        <taxon>Clostridia</taxon>
        <taxon>Lachnospirales</taxon>
        <taxon>Lachnospiraceae</taxon>
        <taxon>Dorea</taxon>
    </lineage>
</organism>
<name>A0A174G4T7_9FIRM</name>
<evidence type="ECO:0000313" key="2">
    <source>
        <dbReference type="Proteomes" id="UP000095380"/>
    </source>
</evidence>
<dbReference type="PROSITE" id="PS51257">
    <property type="entry name" value="PROKAR_LIPOPROTEIN"/>
    <property type="match status" value="1"/>
</dbReference>
<dbReference type="EMBL" id="CYYM01000020">
    <property type="protein sequence ID" value="CUO57463.1"/>
    <property type="molecule type" value="Genomic_DNA"/>
</dbReference>
<gene>
    <name evidence="1" type="ORF">ERS852408_02462</name>
</gene>
<protein>
    <recommendedName>
        <fullName evidence="3">Nucleotidyl transferase AbiEii/AbiGii toxin family protein</fullName>
    </recommendedName>
</protein>
<evidence type="ECO:0008006" key="3">
    <source>
        <dbReference type="Google" id="ProtNLM"/>
    </source>
</evidence>